<evidence type="ECO:0000256" key="4">
    <source>
        <dbReference type="ARBA" id="ARBA00022825"/>
    </source>
</evidence>
<dbReference type="GeneID" id="65537543"/>
<dbReference type="SUPFAM" id="SSF52743">
    <property type="entry name" value="Subtilisin-like"/>
    <property type="match status" value="1"/>
</dbReference>
<accession>A0A1B1SC86</accession>
<dbReference type="InterPro" id="IPR000209">
    <property type="entry name" value="Peptidase_S8/S53_dom"/>
</dbReference>
<dbReference type="PANTHER" id="PTHR43806">
    <property type="entry name" value="PEPTIDASE S8"/>
    <property type="match status" value="1"/>
</dbReference>
<dbReference type="PROSITE" id="PS00138">
    <property type="entry name" value="SUBTILASE_SER"/>
    <property type="match status" value="1"/>
</dbReference>
<dbReference type="Pfam" id="PF00082">
    <property type="entry name" value="Peptidase_S8"/>
    <property type="match status" value="1"/>
</dbReference>
<evidence type="ECO:0000313" key="9">
    <source>
        <dbReference type="Proteomes" id="UP000186351"/>
    </source>
</evidence>
<dbReference type="Proteomes" id="UP000186351">
    <property type="component" value="Chromosome"/>
</dbReference>
<evidence type="ECO:0000256" key="1">
    <source>
        <dbReference type="ARBA" id="ARBA00011073"/>
    </source>
</evidence>
<keyword evidence="9" id="KW-1185">Reference proteome</keyword>
<evidence type="ECO:0000259" key="7">
    <source>
        <dbReference type="Pfam" id="PF00082"/>
    </source>
</evidence>
<dbReference type="GO" id="GO:0006508">
    <property type="term" value="P:proteolysis"/>
    <property type="evidence" value="ECO:0007669"/>
    <property type="project" value="UniProtKB-KW"/>
</dbReference>
<evidence type="ECO:0000256" key="5">
    <source>
        <dbReference type="PIRSR" id="PIRSR615500-1"/>
    </source>
</evidence>
<evidence type="ECO:0000256" key="2">
    <source>
        <dbReference type="ARBA" id="ARBA00022670"/>
    </source>
</evidence>
<dbReference type="InterPro" id="IPR015500">
    <property type="entry name" value="Peptidase_S8_subtilisin-rel"/>
</dbReference>
<proteinExistence type="inferred from homology"/>
<dbReference type="InterPro" id="IPR036852">
    <property type="entry name" value="Peptidase_S8/S53_dom_sf"/>
</dbReference>
<evidence type="ECO:0000256" key="3">
    <source>
        <dbReference type="ARBA" id="ARBA00022801"/>
    </source>
</evidence>
<dbReference type="AlphaFoldDB" id="A0A1B1SC86"/>
<feature type="active site" description="Charge relay system" evidence="5 6">
    <location>
        <position position="214"/>
    </location>
</feature>
<dbReference type="RefSeq" id="WP_068961602.1">
    <property type="nucleotide sequence ID" value="NZ_CAJTAP010000007.1"/>
</dbReference>
<organism evidence="8 9">
    <name type="scientific">Muribaculum intestinale</name>
    <dbReference type="NCBI Taxonomy" id="1796646"/>
    <lineage>
        <taxon>Bacteria</taxon>
        <taxon>Pseudomonadati</taxon>
        <taxon>Bacteroidota</taxon>
        <taxon>Bacteroidia</taxon>
        <taxon>Bacteroidales</taxon>
        <taxon>Muribaculaceae</taxon>
        <taxon>Muribaculum</taxon>
    </lineage>
</organism>
<dbReference type="STRING" id="1796646.A4V02_11735"/>
<sequence length="792" mass="85406">MRKYIVVSLALALAGGSVWAGGLDLLSRAELRRAREARLATPMRAPSPLAVKGDIRSEAGSRIGAFVRLNEGYTVDDLEADGIIVLSCRGNIALCMVPVDSAEVLAEKSPVHTMQIARKAHTHMDLGRKSVGLDEVHAGAAGLEQPYRGEGVIAAVVDQGVDPNHLSFLNPDGSTRFGYLYTINYANNMNGYADNGYWGEEVKDFTTDTPYGYHGTHTLGIIGGNYQGDVTMPDASKFTDRDHAVPVIDTSNPFCGAAPGAELAAAACADLPDMFIAYGVDQMCSHAYNRQKPMVLSMSLGSNVGPHDEGSMMNEFLDLIATRSEDNPNPPILCLSAGNEGDRRISLRKTLHSESDVLKTMIWPSVYQYDPDVEGSLTLRKDQIAIYSSDDTRLDVQAVLYNKSRGYRVTSRMPVIGDGVGAYYLSDESFKVSSGDMVNSYLAKYFYGYVGLGGMMDEDVNRYYSMIDYALQNNDSNLDDNYILGFEVKIAAGQEIPAEGITVECYCSGEYSEMYDYGVSSFDNGSRNGSISDMAVGKKLIVVGSYNTRNEWFCLDGYASRYESEGDYFTVGRVSGFSSFGTLRDGRNLPTVCAPGSTIISSVNRYFTDLDDVKEQADKLYQAKATGSDGRVSYWKQEIGTSMSTPLVAGAIACWLQADPSLTYADVQDIIAATSVVDDDVRAGDPVQWGAGKFDAMAGLKEVIRRRGSSSISGISSDDAAGRLVVTSAGRNAYTFFIGGVPSIEANVYSLGGSLLSSATYAGDEITVSLDGFAPGVYIANVNGHARKVLVK</sequence>
<accession>A0A1Z2XGP3</accession>
<feature type="active site" description="Charge relay system" evidence="5 6">
    <location>
        <position position="158"/>
    </location>
</feature>
<evidence type="ECO:0000256" key="6">
    <source>
        <dbReference type="PROSITE-ProRule" id="PRU01240"/>
    </source>
</evidence>
<keyword evidence="4 6" id="KW-0720">Serine protease</keyword>
<feature type="active site" description="Charge relay system" evidence="5 6">
    <location>
        <position position="642"/>
    </location>
</feature>
<dbReference type="PROSITE" id="PS51892">
    <property type="entry name" value="SUBTILASE"/>
    <property type="match status" value="1"/>
</dbReference>
<dbReference type="Gene3D" id="3.40.50.200">
    <property type="entry name" value="Peptidase S8/S53 domain"/>
    <property type="match status" value="2"/>
</dbReference>
<dbReference type="InterPro" id="IPR023828">
    <property type="entry name" value="Peptidase_S8_Ser-AS"/>
</dbReference>
<dbReference type="KEGG" id="pary:A4V02_11735"/>
<keyword evidence="2 6" id="KW-0645">Protease</keyword>
<feature type="domain" description="Peptidase S8/S53" evidence="7">
    <location>
        <begin position="149"/>
        <end position="678"/>
    </location>
</feature>
<dbReference type="PANTHER" id="PTHR43806:SF11">
    <property type="entry name" value="CEREVISIN-RELATED"/>
    <property type="match status" value="1"/>
</dbReference>
<dbReference type="GO" id="GO:0004252">
    <property type="term" value="F:serine-type endopeptidase activity"/>
    <property type="evidence" value="ECO:0007669"/>
    <property type="project" value="UniProtKB-UniRule"/>
</dbReference>
<dbReference type="PRINTS" id="PR00723">
    <property type="entry name" value="SUBTILISIN"/>
</dbReference>
<comment type="similarity">
    <text evidence="1 6">Belongs to the peptidase S8 family.</text>
</comment>
<evidence type="ECO:0000313" key="8">
    <source>
        <dbReference type="EMBL" id="ANU64320.1"/>
    </source>
</evidence>
<keyword evidence="3 6" id="KW-0378">Hydrolase</keyword>
<protein>
    <recommendedName>
        <fullName evidence="7">Peptidase S8/S53 domain-containing protein</fullName>
    </recommendedName>
</protein>
<name>A0A1B1SC86_9BACT</name>
<dbReference type="EMBL" id="CP015402">
    <property type="protein sequence ID" value="ANU64320.1"/>
    <property type="molecule type" value="Genomic_DNA"/>
</dbReference>
<reference evidence="9" key="1">
    <citation type="submission" date="2016-04" db="EMBL/GenBank/DDBJ databases">
        <title>Complete Genome Sequences of Twelve Strains of a Stable Defined Moderately Diverse Mouse Microbiota 2 (sDMDMm2).</title>
        <authorList>
            <person name="Uchimura Y."/>
            <person name="Wyss M."/>
            <person name="Brugiroux S."/>
            <person name="Limenitakis J.P."/>
            <person name="Stecher B."/>
            <person name="McCoy K.D."/>
            <person name="Macpherson A.J."/>
        </authorList>
    </citation>
    <scope>NUCLEOTIDE SEQUENCE [LARGE SCALE GENOMIC DNA]</scope>
    <source>
        <strain evidence="9">YL27</strain>
    </source>
</reference>
<dbReference type="InterPro" id="IPR050131">
    <property type="entry name" value="Peptidase_S8_subtilisin-like"/>
</dbReference>
<dbReference type="OrthoDB" id="1489355at2"/>
<gene>
    <name evidence="8" type="ORF">A4V02_11735</name>
</gene>